<evidence type="ECO:0008006" key="2">
    <source>
        <dbReference type="Google" id="ProtNLM"/>
    </source>
</evidence>
<dbReference type="EMBL" id="DTHV01000146">
    <property type="protein sequence ID" value="HGW60713.1"/>
    <property type="molecule type" value="Genomic_DNA"/>
</dbReference>
<sequence length="278" mass="33231">MRIGFVLFEKWHNRKDIASSRYRGHWIIKYWPEAEVFKQGQKYDAVIYQKVYWLEHAQQFEGIKILDICDPDWLEGHMVKEMVDLVDAVTCSTEVLARFMRQLTDKPVIVIPDRQDLEYCKEKKIHRGKAKSCVWFGYSHNSHVLRQTIPYLMELGLKLTMIAEKPIVLSGYGDEGFKQYESWKLWKLDTVGREIIKHDIALLPYSIRLKDQYKSNNKMTYAWSLGMPVATNYDELRRFIDEKERKKEAEKRLREVREKYDVRQSVVQFKELVGRLKK</sequence>
<protein>
    <recommendedName>
        <fullName evidence="2">Glycosyltransferase family 1 protein</fullName>
    </recommendedName>
</protein>
<accession>A0A7C4U4C6</accession>
<reference evidence="1" key="1">
    <citation type="journal article" date="2020" name="mSystems">
        <title>Genome- and Community-Level Interaction Insights into Carbon Utilization and Element Cycling Functions of Hydrothermarchaeota in Hydrothermal Sediment.</title>
        <authorList>
            <person name="Zhou Z."/>
            <person name="Liu Y."/>
            <person name="Xu W."/>
            <person name="Pan J."/>
            <person name="Luo Z.H."/>
            <person name="Li M."/>
        </authorList>
    </citation>
    <scope>NUCLEOTIDE SEQUENCE [LARGE SCALE GENOMIC DNA]</scope>
    <source>
        <strain evidence="1">SpSt-794</strain>
    </source>
</reference>
<name>A0A7C4U4C6_9BACT</name>
<gene>
    <name evidence="1" type="ORF">ENV82_04720</name>
</gene>
<evidence type="ECO:0000313" key="1">
    <source>
        <dbReference type="EMBL" id="HGW60713.1"/>
    </source>
</evidence>
<organism evidence="1">
    <name type="scientific">Caldisericum exile</name>
    <dbReference type="NCBI Taxonomy" id="693075"/>
    <lineage>
        <taxon>Bacteria</taxon>
        <taxon>Pseudomonadati</taxon>
        <taxon>Caldisericota/Cryosericota group</taxon>
        <taxon>Caldisericota</taxon>
        <taxon>Caldisericia</taxon>
        <taxon>Caldisericales</taxon>
        <taxon>Caldisericaceae</taxon>
        <taxon>Caldisericum</taxon>
    </lineage>
</organism>
<comment type="caution">
    <text evidence="1">The sequence shown here is derived from an EMBL/GenBank/DDBJ whole genome shotgun (WGS) entry which is preliminary data.</text>
</comment>
<proteinExistence type="predicted"/>
<dbReference type="AlphaFoldDB" id="A0A7C4U4C6"/>